<dbReference type="Proteomes" id="UP000250918">
    <property type="component" value="Unassembled WGS sequence"/>
</dbReference>
<feature type="domain" description="Ice-binding protein C-terminal" evidence="3">
    <location>
        <begin position="170"/>
        <end position="193"/>
    </location>
</feature>
<evidence type="ECO:0000256" key="2">
    <source>
        <dbReference type="SAM" id="SignalP"/>
    </source>
</evidence>
<evidence type="ECO:0000259" key="3">
    <source>
        <dbReference type="Pfam" id="PF07589"/>
    </source>
</evidence>
<proteinExistence type="predicted"/>
<evidence type="ECO:0000313" key="5">
    <source>
        <dbReference type="Proteomes" id="UP000250918"/>
    </source>
</evidence>
<protein>
    <recommendedName>
        <fullName evidence="3">Ice-binding protein C-terminal domain-containing protein</fullName>
    </recommendedName>
</protein>
<feature type="transmembrane region" description="Helical" evidence="1">
    <location>
        <begin position="174"/>
        <end position="190"/>
    </location>
</feature>
<dbReference type="EMBL" id="PQAP01000004">
    <property type="protein sequence ID" value="PWB76147.1"/>
    <property type="molecule type" value="Genomic_DNA"/>
</dbReference>
<evidence type="ECO:0000313" key="4">
    <source>
        <dbReference type="EMBL" id="PWB76147.1"/>
    </source>
</evidence>
<dbReference type="Pfam" id="PF07589">
    <property type="entry name" value="PEP-CTERM"/>
    <property type="match status" value="1"/>
</dbReference>
<keyword evidence="1" id="KW-0812">Transmembrane</keyword>
<feature type="signal peptide" evidence="2">
    <location>
        <begin position="1"/>
        <end position="23"/>
    </location>
</feature>
<feature type="chain" id="PRO_5032704475" description="Ice-binding protein C-terminal domain-containing protein" evidence="2">
    <location>
        <begin position="24"/>
        <end position="194"/>
    </location>
</feature>
<gene>
    <name evidence="4" type="ORF">C3F09_00935</name>
</gene>
<keyword evidence="1" id="KW-0472">Membrane</keyword>
<organism evidence="4 5">
    <name type="scientific">candidate division GN15 bacterium</name>
    <dbReference type="NCBI Taxonomy" id="2072418"/>
    <lineage>
        <taxon>Bacteria</taxon>
        <taxon>candidate division GN15</taxon>
    </lineage>
</organism>
<accession>A0A855XBI3</accession>
<dbReference type="AlphaFoldDB" id="A0A855XBI3"/>
<name>A0A855XBI3_9BACT</name>
<keyword evidence="2" id="KW-0732">Signal</keyword>
<keyword evidence="1" id="KW-1133">Transmembrane helix</keyword>
<dbReference type="InterPro" id="IPR013424">
    <property type="entry name" value="Ice-binding_C"/>
</dbReference>
<evidence type="ECO:0000256" key="1">
    <source>
        <dbReference type="SAM" id="Phobius"/>
    </source>
</evidence>
<comment type="caution">
    <text evidence="4">The sequence shown here is derived from an EMBL/GenBank/DDBJ whole genome shotgun (WGS) entry which is preliminary data.</text>
</comment>
<sequence>MRKLFLATLVIAMTLLAVGQAGATVYTFTPSISNLNNLDHFQYFTWGMRWTHTNERIVDAVLTFHNIWNWKSEPNNLYSHLLNTAPLGVYPYLDLQGGGDNFAGQGYLVGNWTDPVGGVARGYDLTYRFSELGLVDALNNYASDGRFGFGFDPDCHYYNSGVTFEIVTAPVPEPATMGLFGLGLVGLGLIRRRK</sequence>
<dbReference type="NCBIfam" id="TIGR02595">
    <property type="entry name" value="PEP_CTERM"/>
    <property type="match status" value="1"/>
</dbReference>
<reference evidence="4 5" key="1">
    <citation type="journal article" date="2018" name="ISME J.">
        <title>A methanotrophic archaeon couples anaerobic oxidation of methane to Fe(III) reduction.</title>
        <authorList>
            <person name="Cai C."/>
            <person name="Leu A.O."/>
            <person name="Xie G.J."/>
            <person name="Guo J."/>
            <person name="Feng Y."/>
            <person name="Zhao J.X."/>
            <person name="Tyson G.W."/>
            <person name="Yuan Z."/>
            <person name="Hu S."/>
        </authorList>
    </citation>
    <scope>NUCLEOTIDE SEQUENCE [LARGE SCALE GENOMIC DNA]</scope>
    <source>
        <strain evidence="4">FeB_12</strain>
    </source>
</reference>